<proteinExistence type="predicted"/>
<dbReference type="EMBL" id="KV745129">
    <property type="protein sequence ID" value="OCK77421.1"/>
    <property type="molecule type" value="Genomic_DNA"/>
</dbReference>
<reference evidence="1 2" key="1">
    <citation type="journal article" date="2016" name="Nat. Commun.">
        <title>Ectomycorrhizal ecology is imprinted in the genome of the dominant symbiotic fungus Cenococcum geophilum.</title>
        <authorList>
            <consortium name="DOE Joint Genome Institute"/>
            <person name="Peter M."/>
            <person name="Kohler A."/>
            <person name="Ohm R.A."/>
            <person name="Kuo A."/>
            <person name="Krutzmann J."/>
            <person name="Morin E."/>
            <person name="Arend M."/>
            <person name="Barry K.W."/>
            <person name="Binder M."/>
            <person name="Choi C."/>
            <person name="Clum A."/>
            <person name="Copeland A."/>
            <person name="Grisel N."/>
            <person name="Haridas S."/>
            <person name="Kipfer T."/>
            <person name="LaButti K."/>
            <person name="Lindquist E."/>
            <person name="Lipzen A."/>
            <person name="Maire R."/>
            <person name="Meier B."/>
            <person name="Mihaltcheva S."/>
            <person name="Molinier V."/>
            <person name="Murat C."/>
            <person name="Poggeler S."/>
            <person name="Quandt C.A."/>
            <person name="Sperisen C."/>
            <person name="Tritt A."/>
            <person name="Tisserant E."/>
            <person name="Crous P.W."/>
            <person name="Henrissat B."/>
            <person name="Nehls U."/>
            <person name="Egli S."/>
            <person name="Spatafora J.W."/>
            <person name="Grigoriev I.V."/>
            <person name="Martin F.M."/>
        </authorList>
    </citation>
    <scope>NUCLEOTIDE SEQUENCE [LARGE SCALE GENOMIC DNA]</scope>
    <source>
        <strain evidence="1 2">CBS 459.81</strain>
    </source>
</reference>
<name>A0A8E2E4V6_9PEZI</name>
<protein>
    <submittedName>
        <fullName evidence="1">Uncharacterized protein</fullName>
    </submittedName>
</protein>
<dbReference type="Proteomes" id="UP000250266">
    <property type="component" value="Unassembled WGS sequence"/>
</dbReference>
<accession>A0A8E2E4V6</accession>
<gene>
    <name evidence="1" type="ORF">K432DRAFT_120336</name>
</gene>
<evidence type="ECO:0000313" key="2">
    <source>
        <dbReference type="Proteomes" id="UP000250266"/>
    </source>
</evidence>
<sequence>MSAHVISRTIFFTLSRTLSARVLNIRWRHPNHIGASPCFFFPRRYPPESYWCSVPSFFQVSVVLSFSTDF</sequence>
<organism evidence="1 2">
    <name type="scientific">Lepidopterella palustris CBS 459.81</name>
    <dbReference type="NCBI Taxonomy" id="1314670"/>
    <lineage>
        <taxon>Eukaryota</taxon>
        <taxon>Fungi</taxon>
        <taxon>Dikarya</taxon>
        <taxon>Ascomycota</taxon>
        <taxon>Pezizomycotina</taxon>
        <taxon>Dothideomycetes</taxon>
        <taxon>Pleosporomycetidae</taxon>
        <taxon>Mytilinidiales</taxon>
        <taxon>Argynnaceae</taxon>
        <taxon>Lepidopterella</taxon>
    </lineage>
</organism>
<keyword evidence="2" id="KW-1185">Reference proteome</keyword>
<dbReference type="AlphaFoldDB" id="A0A8E2E4V6"/>
<evidence type="ECO:0000313" key="1">
    <source>
        <dbReference type="EMBL" id="OCK77421.1"/>
    </source>
</evidence>